<dbReference type="GO" id="GO:0004222">
    <property type="term" value="F:metalloendopeptidase activity"/>
    <property type="evidence" value="ECO:0007669"/>
    <property type="project" value="InterPro"/>
</dbReference>
<evidence type="ECO:0000256" key="3">
    <source>
        <dbReference type="ARBA" id="ARBA00022723"/>
    </source>
</evidence>
<dbReference type="Pfam" id="PF14559">
    <property type="entry name" value="TPR_19"/>
    <property type="match status" value="1"/>
</dbReference>
<dbReference type="EMBL" id="UIDG01000023">
    <property type="protein sequence ID" value="SUS04127.1"/>
    <property type="molecule type" value="Genomic_DNA"/>
</dbReference>
<dbReference type="CDD" id="cd07324">
    <property type="entry name" value="M48C_Oma1-like"/>
    <property type="match status" value="1"/>
</dbReference>
<comment type="cofactor">
    <cofactor evidence="1">
        <name>Zn(2+)</name>
        <dbReference type="ChEBI" id="CHEBI:29105"/>
    </cofactor>
</comment>
<evidence type="ECO:0000259" key="7">
    <source>
        <dbReference type="Pfam" id="PF01435"/>
    </source>
</evidence>
<keyword evidence="6" id="KW-0482">Metalloprotease</keyword>
<evidence type="ECO:0000256" key="1">
    <source>
        <dbReference type="ARBA" id="ARBA00001947"/>
    </source>
</evidence>
<dbReference type="PANTHER" id="PTHR22726">
    <property type="entry name" value="METALLOENDOPEPTIDASE OMA1"/>
    <property type="match status" value="1"/>
</dbReference>
<evidence type="ECO:0000256" key="5">
    <source>
        <dbReference type="ARBA" id="ARBA00022833"/>
    </source>
</evidence>
<dbReference type="SMART" id="SM00028">
    <property type="entry name" value="TPR"/>
    <property type="match status" value="2"/>
</dbReference>
<keyword evidence="2" id="KW-0645">Protease</keyword>
<dbReference type="InterPro" id="IPR001915">
    <property type="entry name" value="Peptidase_M48"/>
</dbReference>
<accession>A0A380TAF5</accession>
<evidence type="ECO:0000313" key="8">
    <source>
        <dbReference type="EMBL" id="SUS04127.1"/>
    </source>
</evidence>
<sequence length="452" mass="49908">MLCRISLLCLALFALILAPLRPNYASEGRISLIRDTEIESTILAYATPLFEAAKLDPRAIRIYLVNDRQINAFVAGGQNLFLNTGLLLRSDDAGQVIGVIAHEAGHIEGGHLARIHDALKRGTAETIAAIVLGAAAAVAGRPDLGTAIALGGQDIALRNFLQYTRTQEGAADAAAMRYLDGTQQSARPLLKFFETLAGQELLSPSRQDPYLRTHPLTRDRIIAIAEFVEHSRYANTPLRPEYERLFRRMKAKLHAFLDDPALVLRRYPSTDESLEARYARAIAFHRQHRFEEALTGVDELLSVYPDDPYFLELKGQMLFETGRPQQALAPYRRASALLPDAPLIRIDLARVLMALNDPAVLPEAREHLRVAVLREPNRPFAWRQLAIAQGRSGELGESALSLAEEALLLGKKPEARFQAGKAAASLPEGSPGWLRAQDILGAIEQDKEKDND</sequence>
<proteinExistence type="predicted"/>
<dbReference type="GO" id="GO:0046872">
    <property type="term" value="F:metal ion binding"/>
    <property type="evidence" value="ECO:0007669"/>
    <property type="project" value="UniProtKB-KW"/>
</dbReference>
<evidence type="ECO:0000256" key="4">
    <source>
        <dbReference type="ARBA" id="ARBA00022801"/>
    </source>
</evidence>
<dbReference type="GO" id="GO:0051603">
    <property type="term" value="P:proteolysis involved in protein catabolic process"/>
    <property type="evidence" value="ECO:0007669"/>
    <property type="project" value="TreeGrafter"/>
</dbReference>
<protein>
    <recommendedName>
        <fullName evidence="7">Peptidase M48 domain-containing protein</fullName>
    </recommendedName>
</protein>
<keyword evidence="4" id="KW-0378">Hydrolase</keyword>
<gene>
    <name evidence="8" type="ORF">DF3PB_1190006</name>
</gene>
<dbReference type="AlphaFoldDB" id="A0A380TAF5"/>
<organism evidence="8">
    <name type="scientific">metagenome</name>
    <dbReference type="NCBI Taxonomy" id="256318"/>
    <lineage>
        <taxon>unclassified sequences</taxon>
        <taxon>metagenomes</taxon>
    </lineage>
</organism>
<feature type="domain" description="Peptidase M48" evidence="7">
    <location>
        <begin position="35"/>
        <end position="226"/>
    </location>
</feature>
<dbReference type="InterPro" id="IPR011990">
    <property type="entry name" value="TPR-like_helical_dom_sf"/>
</dbReference>
<dbReference type="GO" id="GO:0016020">
    <property type="term" value="C:membrane"/>
    <property type="evidence" value="ECO:0007669"/>
    <property type="project" value="TreeGrafter"/>
</dbReference>
<reference evidence="8" key="1">
    <citation type="submission" date="2018-07" db="EMBL/GenBank/DDBJ databases">
        <authorList>
            <person name="Quirk P.G."/>
            <person name="Krulwich T.A."/>
        </authorList>
    </citation>
    <scope>NUCLEOTIDE SEQUENCE</scope>
</reference>
<dbReference type="Gene3D" id="1.25.40.10">
    <property type="entry name" value="Tetratricopeptide repeat domain"/>
    <property type="match status" value="1"/>
</dbReference>
<keyword evidence="5" id="KW-0862">Zinc</keyword>
<dbReference type="SUPFAM" id="SSF48452">
    <property type="entry name" value="TPR-like"/>
    <property type="match status" value="1"/>
</dbReference>
<dbReference type="PANTHER" id="PTHR22726:SF1">
    <property type="entry name" value="METALLOENDOPEPTIDASE OMA1, MITOCHONDRIAL"/>
    <property type="match status" value="1"/>
</dbReference>
<dbReference type="Pfam" id="PF01435">
    <property type="entry name" value="Peptidase_M48"/>
    <property type="match status" value="1"/>
</dbReference>
<name>A0A380TAF5_9ZZZZ</name>
<dbReference type="Gene3D" id="3.30.2010.10">
    <property type="entry name" value="Metalloproteases ('zincins'), catalytic domain"/>
    <property type="match status" value="1"/>
</dbReference>
<dbReference type="InterPro" id="IPR051156">
    <property type="entry name" value="Mito/Outer_Membr_Metalloprot"/>
</dbReference>
<keyword evidence="3" id="KW-0479">Metal-binding</keyword>
<evidence type="ECO:0000256" key="2">
    <source>
        <dbReference type="ARBA" id="ARBA00022670"/>
    </source>
</evidence>
<dbReference type="InterPro" id="IPR019734">
    <property type="entry name" value="TPR_rpt"/>
</dbReference>
<evidence type="ECO:0000256" key="6">
    <source>
        <dbReference type="ARBA" id="ARBA00023049"/>
    </source>
</evidence>